<evidence type="ECO:0000256" key="4">
    <source>
        <dbReference type="ARBA" id="ARBA00022741"/>
    </source>
</evidence>
<evidence type="ECO:0000256" key="8">
    <source>
        <dbReference type="ARBA" id="ARBA00049339"/>
    </source>
</evidence>
<dbReference type="PANTHER" id="PTHR11956:SF5">
    <property type="entry name" value="ARGININE--TRNA LIGASE, CYTOPLASMIC"/>
    <property type="match status" value="1"/>
</dbReference>
<dbReference type="InterPro" id="IPR035684">
    <property type="entry name" value="ArgRS_core"/>
</dbReference>
<dbReference type="PRINTS" id="PR01038">
    <property type="entry name" value="TRNASYNTHARG"/>
</dbReference>
<dbReference type="Pfam" id="PF05746">
    <property type="entry name" value="DALR_1"/>
    <property type="match status" value="1"/>
</dbReference>
<keyword evidence="7 9" id="KW-0030">Aminoacyl-tRNA synthetase</keyword>
<feature type="short sequence motif" description="'HIGH' region" evidence="9">
    <location>
        <begin position="123"/>
        <end position="133"/>
    </location>
</feature>
<dbReference type="Gene3D" id="3.30.1360.70">
    <property type="entry name" value="Arginyl tRNA synthetase N-terminal domain"/>
    <property type="match status" value="1"/>
</dbReference>
<dbReference type="PANTHER" id="PTHR11956">
    <property type="entry name" value="ARGINYL-TRNA SYNTHETASE"/>
    <property type="match status" value="1"/>
</dbReference>
<dbReference type="InterPro" id="IPR036695">
    <property type="entry name" value="Arg-tRNA-synth_N_sf"/>
</dbReference>
<dbReference type="GO" id="GO:0004814">
    <property type="term" value="F:arginine-tRNA ligase activity"/>
    <property type="evidence" value="ECO:0007669"/>
    <property type="project" value="UniProtKB-UniRule"/>
</dbReference>
<dbReference type="SMART" id="SM00836">
    <property type="entry name" value="DALR_1"/>
    <property type="match status" value="1"/>
</dbReference>
<sequence length="592" mass="66907">MTLSQTLTPSIQNAIQVLFDTTVDKIEFQATRKEFEGDITMVIFPLLKIIKSNPVELGNKIGNYLVDNVAEVSKFNVVSGFLNIVISDAHYLNFFNGIKDNVKYGFVTPNPEDKAVMVEYSSPNTNKPLHLGHVRNNLLGYSVAEIIKASGKKVYKTQIINDRGIHICKSMLAWQKFGKDQTPESTGLKGDKLVGNFYVAFDKAYKEEINQLMAQGKTEEEAKKQAPIILEAQDMLRKWEAGDEEVVELWKTMNQWVYDGFAATYKSMGVDFDSYYYESNTYLLGKDVVQIGLEKGIFEKDPDGSVWIDLTAEGLDRKIVLRSDGTAVYMTQDIGTAIQRVKDYPDVGGMVYTVGNEQDYHFKVLFLILKKLGFDWSENLFHLSYGMVDLPSGKMKSREGTVVDADDLMQEMTDTAQKISEELGKLDGYSEEEKAKLFKTIGLGALKYYILKVDPKKRILFNPEESVDFAGNTGPFIQYTYARIQSIIRKADFDFSNVSKVETLHEKEKELIKQLELFPEVIQNGAQNHSPALLANYTYDLVKEYNSFYQAVPILGEADLDTKIFRVQLSKKVADTIAASFSLLGINVPERM</sequence>
<keyword evidence="6 9" id="KW-0648">Protein biosynthesis</keyword>
<dbReference type="InterPro" id="IPR014729">
    <property type="entry name" value="Rossmann-like_a/b/a_fold"/>
</dbReference>
<keyword evidence="5 9" id="KW-0067">ATP-binding</keyword>
<name>A0A437KYB0_9FLAO</name>
<evidence type="ECO:0000256" key="9">
    <source>
        <dbReference type="HAMAP-Rule" id="MF_00123"/>
    </source>
</evidence>
<evidence type="ECO:0000256" key="7">
    <source>
        <dbReference type="ARBA" id="ARBA00023146"/>
    </source>
</evidence>
<keyword evidence="2 9" id="KW-0963">Cytoplasm</keyword>
<dbReference type="InterPro" id="IPR001412">
    <property type="entry name" value="aa-tRNA-synth_I_CS"/>
</dbReference>
<accession>A0A437KYB0</accession>
<evidence type="ECO:0000313" key="14">
    <source>
        <dbReference type="Proteomes" id="UP000285211"/>
    </source>
</evidence>
<comment type="similarity">
    <text evidence="1 9 10">Belongs to the class-I aminoacyl-tRNA synthetase family.</text>
</comment>
<comment type="caution">
    <text evidence="13">The sequence shown here is derived from an EMBL/GenBank/DDBJ whole genome shotgun (WGS) entry which is preliminary data.</text>
</comment>
<dbReference type="Gene3D" id="3.40.50.620">
    <property type="entry name" value="HUPs"/>
    <property type="match status" value="1"/>
</dbReference>
<dbReference type="GO" id="GO:0005524">
    <property type="term" value="F:ATP binding"/>
    <property type="evidence" value="ECO:0007669"/>
    <property type="project" value="UniProtKB-UniRule"/>
</dbReference>
<evidence type="ECO:0000259" key="11">
    <source>
        <dbReference type="SMART" id="SM00836"/>
    </source>
</evidence>
<dbReference type="SMART" id="SM01016">
    <property type="entry name" value="Arg_tRNA_synt_N"/>
    <property type="match status" value="1"/>
</dbReference>
<evidence type="ECO:0000256" key="2">
    <source>
        <dbReference type="ARBA" id="ARBA00022490"/>
    </source>
</evidence>
<dbReference type="Gene3D" id="1.10.730.10">
    <property type="entry name" value="Isoleucyl-tRNA Synthetase, Domain 1"/>
    <property type="match status" value="1"/>
</dbReference>
<evidence type="ECO:0000256" key="3">
    <source>
        <dbReference type="ARBA" id="ARBA00022598"/>
    </source>
</evidence>
<evidence type="ECO:0000313" key="13">
    <source>
        <dbReference type="EMBL" id="RVT77552.1"/>
    </source>
</evidence>
<dbReference type="RefSeq" id="WP_128194186.1">
    <property type="nucleotide sequence ID" value="NZ_SACJ01000003.1"/>
</dbReference>
<dbReference type="FunFam" id="3.40.50.620:FF:000125">
    <property type="entry name" value="Arginine--tRNA ligase"/>
    <property type="match status" value="1"/>
</dbReference>
<evidence type="ECO:0000256" key="10">
    <source>
        <dbReference type="RuleBase" id="RU363038"/>
    </source>
</evidence>
<dbReference type="InterPro" id="IPR008909">
    <property type="entry name" value="DALR_anticod-bd"/>
</dbReference>
<keyword evidence="14" id="KW-1185">Reference proteome</keyword>
<dbReference type="HAMAP" id="MF_00123">
    <property type="entry name" value="Arg_tRNA_synth"/>
    <property type="match status" value="1"/>
</dbReference>
<dbReference type="EC" id="6.1.1.19" evidence="9"/>
<dbReference type="NCBIfam" id="TIGR00456">
    <property type="entry name" value="argS"/>
    <property type="match status" value="1"/>
</dbReference>
<evidence type="ECO:0000256" key="1">
    <source>
        <dbReference type="ARBA" id="ARBA00005594"/>
    </source>
</evidence>
<dbReference type="Pfam" id="PF03485">
    <property type="entry name" value="Arg_tRNA_synt_N"/>
    <property type="match status" value="1"/>
</dbReference>
<dbReference type="GO" id="GO:0005737">
    <property type="term" value="C:cytoplasm"/>
    <property type="evidence" value="ECO:0007669"/>
    <property type="project" value="UniProtKB-SubCell"/>
</dbReference>
<dbReference type="Proteomes" id="UP000285211">
    <property type="component" value="Unassembled WGS sequence"/>
</dbReference>
<comment type="subunit">
    <text evidence="9">Monomer.</text>
</comment>
<gene>
    <name evidence="9" type="primary">argS</name>
    <name evidence="13" type="ORF">EOD40_07045</name>
</gene>
<organism evidence="13 14">
    <name type="scientific">Flavobacterium sufflavum</name>
    <dbReference type="NCBI Taxonomy" id="1921138"/>
    <lineage>
        <taxon>Bacteria</taxon>
        <taxon>Pseudomonadati</taxon>
        <taxon>Bacteroidota</taxon>
        <taxon>Flavobacteriia</taxon>
        <taxon>Flavobacteriales</taxon>
        <taxon>Flavobacteriaceae</taxon>
        <taxon>Flavobacterium</taxon>
    </lineage>
</organism>
<evidence type="ECO:0000256" key="5">
    <source>
        <dbReference type="ARBA" id="ARBA00022840"/>
    </source>
</evidence>
<dbReference type="InterPro" id="IPR001278">
    <property type="entry name" value="Arg-tRNA-ligase"/>
</dbReference>
<evidence type="ECO:0000259" key="12">
    <source>
        <dbReference type="SMART" id="SM01016"/>
    </source>
</evidence>
<comment type="subcellular location">
    <subcellularLocation>
        <location evidence="9">Cytoplasm</location>
    </subcellularLocation>
</comment>
<evidence type="ECO:0000256" key="6">
    <source>
        <dbReference type="ARBA" id="ARBA00022917"/>
    </source>
</evidence>
<dbReference type="OrthoDB" id="9805987at2"/>
<comment type="catalytic activity">
    <reaction evidence="8 9">
        <text>tRNA(Arg) + L-arginine + ATP = L-arginyl-tRNA(Arg) + AMP + diphosphate</text>
        <dbReference type="Rhea" id="RHEA:20301"/>
        <dbReference type="Rhea" id="RHEA-COMP:9658"/>
        <dbReference type="Rhea" id="RHEA-COMP:9673"/>
        <dbReference type="ChEBI" id="CHEBI:30616"/>
        <dbReference type="ChEBI" id="CHEBI:32682"/>
        <dbReference type="ChEBI" id="CHEBI:33019"/>
        <dbReference type="ChEBI" id="CHEBI:78442"/>
        <dbReference type="ChEBI" id="CHEBI:78513"/>
        <dbReference type="ChEBI" id="CHEBI:456215"/>
        <dbReference type="EC" id="6.1.1.19"/>
    </reaction>
</comment>
<dbReference type="EMBL" id="SACJ01000003">
    <property type="protein sequence ID" value="RVT77552.1"/>
    <property type="molecule type" value="Genomic_DNA"/>
</dbReference>
<reference evidence="13 14" key="1">
    <citation type="submission" date="2019-01" db="EMBL/GenBank/DDBJ databases">
        <authorList>
            <person name="Chen W.-M."/>
        </authorList>
    </citation>
    <scope>NUCLEOTIDE SEQUENCE [LARGE SCALE GENOMIC DNA]</scope>
    <source>
        <strain evidence="13 14">BBQ-12</strain>
    </source>
</reference>
<dbReference type="Pfam" id="PF00750">
    <property type="entry name" value="tRNA-synt_1d"/>
    <property type="match status" value="1"/>
</dbReference>
<protein>
    <recommendedName>
        <fullName evidence="9">Arginine--tRNA ligase</fullName>
        <ecNumber evidence="9">6.1.1.19</ecNumber>
    </recommendedName>
    <alternativeName>
        <fullName evidence="9">Arginyl-tRNA synthetase</fullName>
        <shortName evidence="9">ArgRS</shortName>
    </alternativeName>
</protein>
<feature type="domain" description="Arginyl tRNA synthetase N-terminal" evidence="12">
    <location>
        <begin position="5"/>
        <end position="86"/>
    </location>
</feature>
<feature type="domain" description="DALR anticodon binding" evidence="11">
    <location>
        <begin position="477"/>
        <end position="592"/>
    </location>
</feature>
<dbReference type="AlphaFoldDB" id="A0A437KYB0"/>
<keyword evidence="4 9" id="KW-0547">Nucleotide-binding</keyword>
<dbReference type="PROSITE" id="PS00178">
    <property type="entry name" value="AA_TRNA_LIGASE_I"/>
    <property type="match status" value="1"/>
</dbReference>
<dbReference type="InterPro" id="IPR009080">
    <property type="entry name" value="tRNAsynth_Ia_anticodon-bd"/>
</dbReference>
<dbReference type="SUPFAM" id="SSF47323">
    <property type="entry name" value="Anticodon-binding domain of a subclass of class I aminoacyl-tRNA synthetases"/>
    <property type="match status" value="1"/>
</dbReference>
<dbReference type="GO" id="GO:0006420">
    <property type="term" value="P:arginyl-tRNA aminoacylation"/>
    <property type="evidence" value="ECO:0007669"/>
    <property type="project" value="UniProtKB-UniRule"/>
</dbReference>
<dbReference type="InterPro" id="IPR005148">
    <property type="entry name" value="Arg-tRNA-synth_N"/>
</dbReference>
<keyword evidence="3 9" id="KW-0436">Ligase</keyword>
<dbReference type="SUPFAM" id="SSF55190">
    <property type="entry name" value="Arginyl-tRNA synthetase (ArgRS), N-terminal 'additional' domain"/>
    <property type="match status" value="1"/>
</dbReference>
<proteinExistence type="inferred from homology"/>
<dbReference type="SUPFAM" id="SSF52374">
    <property type="entry name" value="Nucleotidylyl transferase"/>
    <property type="match status" value="1"/>
</dbReference>